<proteinExistence type="inferred from homology"/>
<dbReference type="SMART" id="SM00028">
    <property type="entry name" value="TPR"/>
    <property type="match status" value="6"/>
</dbReference>
<dbReference type="InterPro" id="IPR011990">
    <property type="entry name" value="TPR-like_helical_dom_sf"/>
</dbReference>
<gene>
    <name evidence="7" type="ORF">KGD84_00275</name>
</gene>
<keyword evidence="4" id="KW-0804">Transcription</keyword>
<dbReference type="EMBL" id="CP074133">
    <property type="protein sequence ID" value="QUX25659.1"/>
    <property type="molecule type" value="Genomic_DNA"/>
</dbReference>
<keyword evidence="2" id="KW-0805">Transcription regulation</keyword>
<evidence type="ECO:0000256" key="2">
    <source>
        <dbReference type="ARBA" id="ARBA00023015"/>
    </source>
</evidence>
<sequence>MGGPRQRCVLGALLVNLGREVTVDRLITYLWSDDPPRTARSVIQVQVSHLRRSIPGSISTTAGGYIFDADPDSVDLYRFRRLRDEAARAAPEEALELLDRALSCWRGVPFSGVGSEALEHTVVGPLREERWSAVIAWATCALGLGRHSEVVSRLTPLAREEPFRERLQHLLITALWHDNEKARALAAYEDFRVRLADELGVDPGPELAALHARILREDADQGRRTATEPTESETVYRVRNDLPRDLPDFTGRVDVLRSLEKISLADEEGAEVCVLTAAGGGGKTTTAVHFGYESAKRYPDGQLFIDLYGYTAGKEPLDPSSALGSLLRAVGVPPETIPESLEERSALWRATLMGRRTLLILDNASSYSQVSPLLPSSPGSLTLITSRNELSGLSGARFLSLGMFDERSALDLFSRVLGEERVRAEEDRAREIVRICGGLPLALRVIAGRMLSRPRWTFGHVARRLGEQNRKFRELQVDGQSVETAIDLSYQSLNDEQRSAFLTLGLMIGDSIDLAGGAALLGVSVEEGDDILQELVGVCLLDEPQGDVYRMHDLIRDFALDRATAEFGAERVDRIRGRLAEHYLLTAQHAADLLGPRALHDDERSDSGYRTELLRREDAEEWFDLHRENLADTIDYFASRDNGEHAWRMAESVWRFYALHGQMGLLVSSQERALQVSDRQGNRRGRAVTLIGLGIGYYFAGRFDDALRMLTEARDLLAAVGDSRGSIRALANLGMVYERVGRLRDSAEAISGVLDHAVALGDRRLESLQWSNLAVVRQALGQYEEALHCAARSMETVPEEDVGASAALVKRVMGEAKVGLGDIEGALRDLDEALELSQRLRLVGSRIYVHNSLGIAYRAAGCPEEAVEAHRAALALAEESGDRSGDAEILTDLGITHAEAGHHEEAAVALEKAHAIALERDERYTVARACLALGTLPAPTVTADRAEGLLRTAAEILTEVGSPDAERARAALADRFGG</sequence>
<dbReference type="SUPFAM" id="SSF46894">
    <property type="entry name" value="C-terminal effector domain of the bipartite response regulators"/>
    <property type="match status" value="1"/>
</dbReference>
<dbReference type="Gene3D" id="3.40.50.300">
    <property type="entry name" value="P-loop containing nucleotide triphosphate hydrolases"/>
    <property type="match status" value="1"/>
</dbReference>
<evidence type="ECO:0000313" key="8">
    <source>
        <dbReference type="Proteomes" id="UP000676079"/>
    </source>
</evidence>
<protein>
    <submittedName>
        <fullName evidence="7">Tetratricopeptide repeat protein</fullName>
    </submittedName>
</protein>
<dbReference type="Pfam" id="PF03704">
    <property type="entry name" value="BTAD"/>
    <property type="match status" value="1"/>
</dbReference>
<dbReference type="InterPro" id="IPR051677">
    <property type="entry name" value="AfsR-DnrI-RedD_regulator"/>
</dbReference>
<feature type="DNA-binding region" description="OmpR/PhoB-type" evidence="5">
    <location>
        <begin position="1"/>
        <end position="69"/>
    </location>
</feature>
<dbReference type="PROSITE" id="PS51755">
    <property type="entry name" value="OMPR_PHOB"/>
    <property type="match status" value="1"/>
</dbReference>
<dbReference type="Gene3D" id="1.10.10.10">
    <property type="entry name" value="Winged helix-like DNA-binding domain superfamily/Winged helix DNA-binding domain"/>
    <property type="match status" value="2"/>
</dbReference>
<accession>A0ABX8BU98</accession>
<evidence type="ECO:0000256" key="5">
    <source>
        <dbReference type="PROSITE-ProRule" id="PRU01091"/>
    </source>
</evidence>
<organism evidence="7 8">
    <name type="scientific">Nocardiopsis changdeensis</name>
    <dbReference type="NCBI Taxonomy" id="2831969"/>
    <lineage>
        <taxon>Bacteria</taxon>
        <taxon>Bacillati</taxon>
        <taxon>Actinomycetota</taxon>
        <taxon>Actinomycetes</taxon>
        <taxon>Streptosporangiales</taxon>
        <taxon>Nocardiopsidaceae</taxon>
        <taxon>Nocardiopsis</taxon>
    </lineage>
</organism>
<reference evidence="7 8" key="1">
    <citation type="submission" date="2021-05" db="EMBL/GenBank/DDBJ databases">
        <title>Direct Submission.</title>
        <authorList>
            <person name="Li K."/>
            <person name="Gao J."/>
        </authorList>
    </citation>
    <scope>NUCLEOTIDE SEQUENCE [LARGE SCALE GENOMIC DNA]</scope>
    <source>
        <strain evidence="7 8">Mg02</strain>
    </source>
</reference>
<dbReference type="SMART" id="SM00862">
    <property type="entry name" value="Trans_reg_C"/>
    <property type="match status" value="1"/>
</dbReference>
<dbReference type="InterPro" id="IPR001867">
    <property type="entry name" value="OmpR/PhoB-type_DNA-bd"/>
</dbReference>
<keyword evidence="8" id="KW-1185">Reference proteome</keyword>
<evidence type="ECO:0000256" key="3">
    <source>
        <dbReference type="ARBA" id="ARBA00023125"/>
    </source>
</evidence>
<evidence type="ECO:0000313" key="7">
    <source>
        <dbReference type="EMBL" id="QUX25659.1"/>
    </source>
</evidence>
<dbReference type="InterPro" id="IPR019734">
    <property type="entry name" value="TPR_rpt"/>
</dbReference>
<feature type="domain" description="OmpR/PhoB-type" evidence="6">
    <location>
        <begin position="1"/>
        <end position="69"/>
    </location>
</feature>
<dbReference type="CDD" id="cd15831">
    <property type="entry name" value="BTAD"/>
    <property type="match status" value="1"/>
</dbReference>
<dbReference type="Gene3D" id="1.10.8.430">
    <property type="entry name" value="Helical domain of apoptotic protease-activating factors"/>
    <property type="match status" value="1"/>
</dbReference>
<keyword evidence="3 5" id="KW-0238">DNA-binding</keyword>
<dbReference type="InterPro" id="IPR005158">
    <property type="entry name" value="BTAD"/>
</dbReference>
<dbReference type="PRINTS" id="PR00364">
    <property type="entry name" value="DISEASERSIST"/>
</dbReference>
<dbReference type="Proteomes" id="UP000676079">
    <property type="component" value="Chromosome"/>
</dbReference>
<dbReference type="SUPFAM" id="SSF52540">
    <property type="entry name" value="P-loop containing nucleoside triphosphate hydrolases"/>
    <property type="match status" value="1"/>
</dbReference>
<dbReference type="SUPFAM" id="SSF48452">
    <property type="entry name" value="TPR-like"/>
    <property type="match status" value="3"/>
</dbReference>
<dbReference type="Pfam" id="PF13424">
    <property type="entry name" value="TPR_12"/>
    <property type="match status" value="1"/>
</dbReference>
<evidence type="ECO:0000256" key="4">
    <source>
        <dbReference type="ARBA" id="ARBA00023163"/>
    </source>
</evidence>
<dbReference type="SMART" id="SM01043">
    <property type="entry name" value="BTAD"/>
    <property type="match status" value="1"/>
</dbReference>
<name>A0ABX8BU98_9ACTN</name>
<evidence type="ECO:0000259" key="6">
    <source>
        <dbReference type="PROSITE" id="PS51755"/>
    </source>
</evidence>
<dbReference type="InterPro" id="IPR036388">
    <property type="entry name" value="WH-like_DNA-bd_sf"/>
</dbReference>
<comment type="similarity">
    <text evidence="1">Belongs to the AfsR/DnrI/RedD regulatory family.</text>
</comment>
<evidence type="ECO:0000256" key="1">
    <source>
        <dbReference type="ARBA" id="ARBA00005820"/>
    </source>
</evidence>
<dbReference type="InterPro" id="IPR042197">
    <property type="entry name" value="Apaf_helical"/>
</dbReference>
<dbReference type="PANTHER" id="PTHR35807">
    <property type="entry name" value="TRANSCRIPTIONAL REGULATOR REDD-RELATED"/>
    <property type="match status" value="1"/>
</dbReference>
<dbReference type="PANTHER" id="PTHR35807:SF1">
    <property type="entry name" value="TRANSCRIPTIONAL REGULATOR REDD"/>
    <property type="match status" value="1"/>
</dbReference>
<dbReference type="InterPro" id="IPR016032">
    <property type="entry name" value="Sig_transdc_resp-reg_C-effctor"/>
</dbReference>
<dbReference type="InterPro" id="IPR027417">
    <property type="entry name" value="P-loop_NTPase"/>
</dbReference>
<dbReference type="Gene3D" id="1.25.40.10">
    <property type="entry name" value="Tetratricopeptide repeat domain"/>
    <property type="match status" value="3"/>
</dbReference>